<evidence type="ECO:0000313" key="2">
    <source>
        <dbReference type="EMBL" id="QHT31833.1"/>
    </source>
</evidence>
<accession>A0A6C0ETI9</accession>
<dbReference type="Gene3D" id="1.10.3730.20">
    <property type="match status" value="1"/>
</dbReference>
<organism evidence="2">
    <name type="scientific">viral metagenome</name>
    <dbReference type="NCBI Taxonomy" id="1070528"/>
    <lineage>
        <taxon>unclassified sequences</taxon>
        <taxon>metagenomes</taxon>
        <taxon>organismal metagenomes</taxon>
    </lineage>
</organism>
<evidence type="ECO:0008006" key="3">
    <source>
        <dbReference type="Google" id="ProtNLM"/>
    </source>
</evidence>
<protein>
    <recommendedName>
        <fullName evidence="3">EamA domain-containing protein</fullName>
    </recommendedName>
</protein>
<keyword evidence="1" id="KW-0472">Membrane</keyword>
<feature type="transmembrane region" description="Helical" evidence="1">
    <location>
        <begin position="32"/>
        <end position="50"/>
    </location>
</feature>
<dbReference type="SUPFAM" id="SSF103481">
    <property type="entry name" value="Multidrug resistance efflux transporter EmrE"/>
    <property type="match status" value="1"/>
</dbReference>
<reference evidence="2" key="1">
    <citation type="journal article" date="2020" name="Nature">
        <title>Giant virus diversity and host interactions through global metagenomics.</title>
        <authorList>
            <person name="Schulz F."/>
            <person name="Roux S."/>
            <person name="Paez-Espino D."/>
            <person name="Jungbluth S."/>
            <person name="Walsh D.A."/>
            <person name="Denef V.J."/>
            <person name="McMahon K.D."/>
            <person name="Konstantinidis K.T."/>
            <person name="Eloe-Fadrosh E.A."/>
            <person name="Kyrpides N.C."/>
            <person name="Woyke T."/>
        </authorList>
    </citation>
    <scope>NUCLEOTIDE SEQUENCE</scope>
    <source>
        <strain evidence="2">GVMAG-M-3300009155-48</strain>
    </source>
</reference>
<keyword evidence="1" id="KW-0812">Transmembrane</keyword>
<feature type="transmembrane region" description="Helical" evidence="1">
    <location>
        <begin position="62"/>
        <end position="79"/>
    </location>
</feature>
<proteinExistence type="predicted"/>
<evidence type="ECO:0000256" key="1">
    <source>
        <dbReference type="SAM" id="Phobius"/>
    </source>
</evidence>
<dbReference type="InterPro" id="IPR037185">
    <property type="entry name" value="EmrE-like"/>
</dbReference>
<dbReference type="AlphaFoldDB" id="A0A6C0ETI9"/>
<name>A0A6C0ETI9_9ZZZZ</name>
<feature type="transmembrane region" description="Helical" evidence="1">
    <location>
        <begin position="85"/>
        <end position="101"/>
    </location>
</feature>
<keyword evidence="1" id="KW-1133">Transmembrane helix</keyword>
<dbReference type="EMBL" id="MN738925">
    <property type="protein sequence ID" value="QHT31833.1"/>
    <property type="molecule type" value="Genomic_DNA"/>
</dbReference>
<sequence>MSVPQLFALTCVEIVGDFGLKEYANNGGTTSLATGILGYVGVVIMLIVSLQDSTILLVNNGWDAMSTLTESIAAYVFLGERFTNYNQYIGILFIMVGMYLLKIPWKKNHPFHIPKL</sequence>